<evidence type="ECO:0000313" key="6">
    <source>
        <dbReference type="Proteomes" id="UP000324022"/>
    </source>
</evidence>
<evidence type="ECO:0000256" key="1">
    <source>
        <dbReference type="ARBA" id="ARBA00004123"/>
    </source>
</evidence>
<protein>
    <recommendedName>
        <fullName evidence="4">EVE domain-containing protein</fullName>
    </recommendedName>
</protein>
<feature type="compositionally biased region" description="Basic and acidic residues" evidence="3">
    <location>
        <begin position="278"/>
        <end position="289"/>
    </location>
</feature>
<evidence type="ECO:0000256" key="2">
    <source>
        <dbReference type="ARBA" id="ARBA00023242"/>
    </source>
</evidence>
<feature type="compositionally biased region" description="Basic residues" evidence="3">
    <location>
        <begin position="290"/>
        <end position="303"/>
    </location>
</feature>
<dbReference type="InterPro" id="IPR052181">
    <property type="entry name" value="5hmC_binding"/>
</dbReference>
<feature type="domain" description="EVE" evidence="4">
    <location>
        <begin position="32"/>
        <end position="211"/>
    </location>
</feature>
<feature type="region of interest" description="Disordered" evidence="3">
    <location>
        <begin position="1"/>
        <end position="27"/>
    </location>
</feature>
<dbReference type="AlphaFoldDB" id="A0A5C3E247"/>
<organism evidence="5 6">
    <name type="scientific">Ustilago trichophora</name>
    <dbReference type="NCBI Taxonomy" id="86804"/>
    <lineage>
        <taxon>Eukaryota</taxon>
        <taxon>Fungi</taxon>
        <taxon>Dikarya</taxon>
        <taxon>Basidiomycota</taxon>
        <taxon>Ustilaginomycotina</taxon>
        <taxon>Ustilaginomycetes</taxon>
        <taxon>Ustilaginales</taxon>
        <taxon>Ustilaginaceae</taxon>
        <taxon>Ustilago</taxon>
    </lineage>
</organism>
<dbReference type="PANTHER" id="PTHR14087:SF7">
    <property type="entry name" value="THYMOCYTE NUCLEAR PROTEIN 1"/>
    <property type="match status" value="1"/>
</dbReference>
<reference evidence="5 6" key="1">
    <citation type="submission" date="2018-03" db="EMBL/GenBank/DDBJ databases">
        <authorList>
            <person name="Guldener U."/>
        </authorList>
    </citation>
    <scope>NUCLEOTIDE SEQUENCE [LARGE SCALE GENOMIC DNA]</scope>
    <source>
        <strain evidence="5 6">NBRC100155</strain>
    </source>
</reference>
<gene>
    <name evidence="5" type="ORF">UTRI_03821</name>
</gene>
<dbReference type="Gene3D" id="3.10.590.10">
    <property type="entry name" value="ph1033 like domains"/>
    <property type="match status" value="1"/>
</dbReference>
<name>A0A5C3E247_9BASI</name>
<dbReference type="CDD" id="cd21133">
    <property type="entry name" value="EVE"/>
    <property type="match status" value="1"/>
</dbReference>
<dbReference type="Pfam" id="PF01878">
    <property type="entry name" value="EVE"/>
    <property type="match status" value="1"/>
</dbReference>
<dbReference type="InterPro" id="IPR047197">
    <property type="entry name" value="THYN1-like_EVE"/>
</dbReference>
<sequence>MPPKRKVPSPPPSSSSSPPAANGKISPPFVDNCWLMKAEPDTRMERGHDVAFSIDHFARCKTTAWDGVRNPEARTIMKEKMRFGDKVLFYHSNTKVPGVAGLASISSKESYSDPSAFDVKHPYYDPKSDAEAPKWWLVDVEFVKKLDRLVPLGLLQKLGGKKGEKLTKEERGDVGYLTDGELKAIADMALLNRGRLSVQPVTNEAYEAVVKLSQKGGWGSWPGKWNSKNASSSSAAKGSKKIVATPPPGKKEDDDDDDRAAKVPTKQAPRSEPLQESQTKKAKLEENHNMHRLRRSSRRRSAA</sequence>
<dbReference type="PANTHER" id="PTHR14087">
    <property type="entry name" value="THYMOCYTE NUCLEAR PROTEIN 1"/>
    <property type="match status" value="1"/>
</dbReference>
<dbReference type="OrthoDB" id="41445at2759"/>
<feature type="compositionally biased region" description="Low complexity" evidence="3">
    <location>
        <begin position="223"/>
        <end position="237"/>
    </location>
</feature>
<dbReference type="InterPro" id="IPR002740">
    <property type="entry name" value="EVE_domain"/>
</dbReference>
<dbReference type="SUPFAM" id="SSF88697">
    <property type="entry name" value="PUA domain-like"/>
    <property type="match status" value="1"/>
</dbReference>
<comment type="subcellular location">
    <subcellularLocation>
        <location evidence="1">Nucleus</location>
    </subcellularLocation>
</comment>
<proteinExistence type="predicted"/>
<keyword evidence="2" id="KW-0539">Nucleus</keyword>
<dbReference type="Proteomes" id="UP000324022">
    <property type="component" value="Unassembled WGS sequence"/>
</dbReference>
<accession>A0A5C3E247</accession>
<evidence type="ECO:0000259" key="4">
    <source>
        <dbReference type="Pfam" id="PF01878"/>
    </source>
</evidence>
<dbReference type="InterPro" id="IPR015947">
    <property type="entry name" value="PUA-like_sf"/>
</dbReference>
<dbReference type="EMBL" id="OOIN01000007">
    <property type="protein sequence ID" value="SPO24552.1"/>
    <property type="molecule type" value="Genomic_DNA"/>
</dbReference>
<evidence type="ECO:0000313" key="5">
    <source>
        <dbReference type="EMBL" id="SPO24552.1"/>
    </source>
</evidence>
<evidence type="ECO:0000256" key="3">
    <source>
        <dbReference type="SAM" id="MobiDB-lite"/>
    </source>
</evidence>
<dbReference type="GO" id="GO:0005634">
    <property type="term" value="C:nucleus"/>
    <property type="evidence" value="ECO:0007669"/>
    <property type="project" value="UniProtKB-SubCell"/>
</dbReference>
<feature type="region of interest" description="Disordered" evidence="3">
    <location>
        <begin position="220"/>
        <end position="303"/>
    </location>
</feature>
<keyword evidence="6" id="KW-1185">Reference proteome</keyword>
<dbReference type="FunFam" id="3.10.590.10:FF:000006">
    <property type="entry name" value="Chromosome 7, whole genome shotgun sequence"/>
    <property type="match status" value="1"/>
</dbReference>